<evidence type="ECO:0000256" key="4">
    <source>
        <dbReference type="ARBA" id="ARBA00023186"/>
    </source>
</evidence>
<gene>
    <name evidence="9" type="ORF">B0H65DRAFT_442636</name>
</gene>
<reference evidence="9" key="2">
    <citation type="submission" date="2023-06" db="EMBL/GenBank/DDBJ databases">
        <authorList>
            <consortium name="Lawrence Berkeley National Laboratory"/>
            <person name="Haridas S."/>
            <person name="Hensen N."/>
            <person name="Bonometti L."/>
            <person name="Westerberg I."/>
            <person name="Brannstrom I.O."/>
            <person name="Guillou S."/>
            <person name="Cros-Aarteil S."/>
            <person name="Calhoun S."/>
            <person name="Kuo A."/>
            <person name="Mondo S."/>
            <person name="Pangilinan J."/>
            <person name="Riley R."/>
            <person name="Labutti K."/>
            <person name="Andreopoulos B."/>
            <person name="Lipzen A."/>
            <person name="Chen C."/>
            <person name="Yanf M."/>
            <person name="Daum C."/>
            <person name="Ng V."/>
            <person name="Clum A."/>
            <person name="Steindorff A."/>
            <person name="Ohm R."/>
            <person name="Martin F."/>
            <person name="Silar P."/>
            <person name="Natvig D."/>
            <person name="Lalanne C."/>
            <person name="Gautier V."/>
            <person name="Ament-Velasquez S.L."/>
            <person name="Kruys A."/>
            <person name="Hutchinson M.I."/>
            <person name="Powell A.J."/>
            <person name="Barry K."/>
            <person name="Miller A.N."/>
            <person name="Grigoriev I.V."/>
            <person name="Debuchy R."/>
            <person name="Gladieux P."/>
            <person name="Thoren M.H."/>
            <person name="Johannesson H."/>
        </authorList>
    </citation>
    <scope>NUCLEOTIDE SEQUENCE</scope>
    <source>
        <strain evidence="9">CBS 560.94</strain>
    </source>
</reference>
<feature type="domain" description="Histone chaperone" evidence="8">
    <location>
        <begin position="58"/>
        <end position="94"/>
    </location>
</feature>
<evidence type="ECO:0000256" key="1">
    <source>
        <dbReference type="ARBA" id="ARBA00002212"/>
    </source>
</evidence>
<keyword evidence="10" id="KW-1185">Reference proteome</keyword>
<feature type="compositionally biased region" description="Acidic residues" evidence="7">
    <location>
        <begin position="41"/>
        <end position="68"/>
    </location>
</feature>
<comment type="subunit">
    <text evidence="6">Forms a heterotrimer with H2A.Z-H2B, stabilizing the association of the histone dimer. Also, with a lower affinity, forms a heterotrimer with H2A-H2B.</text>
</comment>
<protein>
    <submittedName>
        <fullName evidence="9">Histone chaperone domain CHZ-domain-containing protein</fullName>
    </submittedName>
</protein>
<name>A0AAE0JF55_9PEZI</name>
<feature type="compositionally biased region" description="Polar residues" evidence="7">
    <location>
        <begin position="1"/>
        <end position="10"/>
    </location>
</feature>
<dbReference type="Pfam" id="PF09649">
    <property type="entry name" value="CHZ"/>
    <property type="match status" value="1"/>
</dbReference>
<evidence type="ECO:0000259" key="8">
    <source>
        <dbReference type="SMART" id="SM01082"/>
    </source>
</evidence>
<keyword evidence="5" id="KW-0539">Nucleus</keyword>
<dbReference type="InterPro" id="IPR019098">
    <property type="entry name" value="Histone_chaperone_domain_CHZ"/>
</dbReference>
<reference evidence="9" key="1">
    <citation type="journal article" date="2023" name="Mol. Phylogenet. Evol.">
        <title>Genome-scale phylogeny and comparative genomics of the fungal order Sordariales.</title>
        <authorList>
            <person name="Hensen N."/>
            <person name="Bonometti L."/>
            <person name="Westerberg I."/>
            <person name="Brannstrom I.O."/>
            <person name="Guillou S."/>
            <person name="Cros-Aarteil S."/>
            <person name="Calhoun S."/>
            <person name="Haridas S."/>
            <person name="Kuo A."/>
            <person name="Mondo S."/>
            <person name="Pangilinan J."/>
            <person name="Riley R."/>
            <person name="LaButti K."/>
            <person name="Andreopoulos B."/>
            <person name="Lipzen A."/>
            <person name="Chen C."/>
            <person name="Yan M."/>
            <person name="Daum C."/>
            <person name="Ng V."/>
            <person name="Clum A."/>
            <person name="Steindorff A."/>
            <person name="Ohm R.A."/>
            <person name="Martin F."/>
            <person name="Silar P."/>
            <person name="Natvig D.O."/>
            <person name="Lalanne C."/>
            <person name="Gautier V."/>
            <person name="Ament-Velasquez S.L."/>
            <person name="Kruys A."/>
            <person name="Hutchinson M.I."/>
            <person name="Powell A.J."/>
            <person name="Barry K."/>
            <person name="Miller A.N."/>
            <person name="Grigoriev I.V."/>
            <person name="Debuchy R."/>
            <person name="Gladieux P."/>
            <person name="Hiltunen Thoren M."/>
            <person name="Johannesson H."/>
        </authorList>
    </citation>
    <scope>NUCLEOTIDE SEQUENCE</scope>
    <source>
        <strain evidence="9">CBS 560.94</strain>
    </source>
</reference>
<dbReference type="Proteomes" id="UP001278500">
    <property type="component" value="Unassembled WGS sequence"/>
</dbReference>
<comment type="similarity">
    <text evidence="3">Belongs to the CHZ1 family.</text>
</comment>
<evidence type="ECO:0000256" key="5">
    <source>
        <dbReference type="ARBA" id="ARBA00023242"/>
    </source>
</evidence>
<dbReference type="EMBL" id="JAUEPP010000004">
    <property type="protein sequence ID" value="KAK3345227.1"/>
    <property type="molecule type" value="Genomic_DNA"/>
</dbReference>
<evidence type="ECO:0000256" key="2">
    <source>
        <dbReference type="ARBA" id="ARBA00004123"/>
    </source>
</evidence>
<evidence type="ECO:0000313" key="10">
    <source>
        <dbReference type="Proteomes" id="UP001278500"/>
    </source>
</evidence>
<dbReference type="GO" id="GO:0005634">
    <property type="term" value="C:nucleus"/>
    <property type="evidence" value="ECO:0007669"/>
    <property type="project" value="UniProtKB-SubCell"/>
</dbReference>
<comment type="caution">
    <text evidence="9">The sequence shown here is derived from an EMBL/GenBank/DDBJ whole genome shotgun (WGS) entry which is preliminary data.</text>
</comment>
<feature type="compositionally biased region" description="Acidic residues" evidence="7">
    <location>
        <begin position="93"/>
        <end position="114"/>
    </location>
</feature>
<comment type="subcellular location">
    <subcellularLocation>
        <location evidence="2">Nucleus</location>
    </subcellularLocation>
</comment>
<dbReference type="SMART" id="SM01082">
    <property type="entry name" value="CHZ"/>
    <property type="match status" value="1"/>
</dbReference>
<accession>A0AAE0JF55</accession>
<proteinExistence type="inferred from homology"/>
<feature type="compositionally biased region" description="Basic and acidic residues" evidence="7">
    <location>
        <begin position="24"/>
        <end position="40"/>
    </location>
</feature>
<dbReference type="RefSeq" id="XP_062681840.1">
    <property type="nucleotide sequence ID" value="XM_062825586.1"/>
</dbReference>
<evidence type="ECO:0000256" key="3">
    <source>
        <dbReference type="ARBA" id="ARBA00008057"/>
    </source>
</evidence>
<sequence length="114" mass="12600">MSTENGTTDATLAGTAEANTTFESKGKGKAPAESEDHPMGEAEDDEDDEDEDETEEPEAEEDNLEEIDPSNVISGPRTRQKEIDYAKAAQDLPAEEDDEEDDEEFVPEDEEMEE</sequence>
<dbReference type="AlphaFoldDB" id="A0AAE0JF55"/>
<dbReference type="GeneID" id="87862740"/>
<evidence type="ECO:0000256" key="7">
    <source>
        <dbReference type="SAM" id="MobiDB-lite"/>
    </source>
</evidence>
<evidence type="ECO:0000313" key="9">
    <source>
        <dbReference type="EMBL" id="KAK3345227.1"/>
    </source>
</evidence>
<evidence type="ECO:0000256" key="6">
    <source>
        <dbReference type="ARBA" id="ARBA00025877"/>
    </source>
</evidence>
<keyword evidence="4" id="KW-0143">Chaperone</keyword>
<organism evidence="9 10">
    <name type="scientific">Neurospora tetraspora</name>
    <dbReference type="NCBI Taxonomy" id="94610"/>
    <lineage>
        <taxon>Eukaryota</taxon>
        <taxon>Fungi</taxon>
        <taxon>Dikarya</taxon>
        <taxon>Ascomycota</taxon>
        <taxon>Pezizomycotina</taxon>
        <taxon>Sordariomycetes</taxon>
        <taxon>Sordariomycetidae</taxon>
        <taxon>Sordariales</taxon>
        <taxon>Sordariaceae</taxon>
        <taxon>Neurospora</taxon>
    </lineage>
</organism>
<comment type="function">
    <text evidence="1">Forms a chaperone-bound H2A.Z-H2B complex that acts as a source for SWR1 complex-dependent H2A to H2A.Z histone replacement in chromatin.</text>
</comment>
<feature type="region of interest" description="Disordered" evidence="7">
    <location>
        <begin position="1"/>
        <end position="114"/>
    </location>
</feature>